<feature type="region of interest" description="Disordered" evidence="5">
    <location>
        <begin position="1"/>
        <end position="61"/>
    </location>
</feature>
<dbReference type="PROSITE" id="PS00893">
    <property type="entry name" value="NUDIX_BOX"/>
    <property type="match status" value="1"/>
</dbReference>
<organism evidence="7 8">
    <name type="scientific">Microbulbifer aggregans</name>
    <dbReference type="NCBI Taxonomy" id="1769779"/>
    <lineage>
        <taxon>Bacteria</taxon>
        <taxon>Pseudomonadati</taxon>
        <taxon>Pseudomonadota</taxon>
        <taxon>Gammaproteobacteria</taxon>
        <taxon>Cellvibrionales</taxon>
        <taxon>Microbulbiferaceae</taxon>
        <taxon>Microbulbifer</taxon>
    </lineage>
</organism>
<comment type="cofactor">
    <cofactor evidence="4">
        <name>a divalent metal cation</name>
        <dbReference type="ChEBI" id="CHEBI:60240"/>
    </cofactor>
</comment>
<evidence type="ECO:0000259" key="6">
    <source>
        <dbReference type="PROSITE" id="PS51462"/>
    </source>
</evidence>
<reference evidence="8" key="1">
    <citation type="submission" date="2016-01" db="EMBL/GenBank/DDBJ databases">
        <title>Complete genome sequence of Microbulbifer sp. CCB-MM1, a halophile isolated from Matang Mangrove Forest, Perak.</title>
        <authorList>
            <person name="Moh T.H."/>
            <person name="Dinesh B."/>
            <person name="Lau N.-S."/>
            <person name="Go F."/>
            <person name="Alexander Chong S.-C."/>
        </authorList>
    </citation>
    <scope>NUCLEOTIDE SEQUENCE [LARGE SCALE GENOMIC DNA]</scope>
    <source>
        <strain evidence="8">CCB-MM1</strain>
    </source>
</reference>
<dbReference type="PANTHER" id="PTHR23114:SF17">
    <property type="entry name" value="M7GPPPN-MRNA HYDROLASE"/>
    <property type="match status" value="1"/>
</dbReference>
<dbReference type="InterPro" id="IPR020084">
    <property type="entry name" value="NUDIX_hydrolase_CS"/>
</dbReference>
<dbReference type="Pfam" id="PF00293">
    <property type="entry name" value="NUDIX"/>
    <property type="match status" value="1"/>
</dbReference>
<comment type="cofactor">
    <cofactor evidence="2">
        <name>Mg(2+)</name>
        <dbReference type="ChEBI" id="CHEBI:18420"/>
    </cofactor>
</comment>
<dbReference type="PRINTS" id="PR00502">
    <property type="entry name" value="NUDIXFAMILY"/>
</dbReference>
<dbReference type="NCBIfam" id="NF001934">
    <property type="entry name" value="PRK00714.1-1"/>
    <property type="match status" value="1"/>
</dbReference>
<sequence>MRGGKPCASDIEDSILGDGKPASAGRKNRRRSARHSNRNDAPANSGRKNRGRGAENSSNIDAEGFRPNVGIIVLNDRGQALWARRVGGKDAWQFPQGGINPGESAEQALYRELYEEIGLTRDQVSLIACTRGWLRYRLPQRLVRRRSEPLCIGQKQKWYLLQLQAPESAISFNNGYKPEFDHWRWVSYWHPLTKVVTFKREVYRRALTELAPQQIQLEKRWEREQE</sequence>
<accession>A0A1C9W483</accession>
<dbReference type="PANTHER" id="PTHR23114">
    <property type="entry name" value="M7GPPPN-MRNA HYDROLASE"/>
    <property type="match status" value="1"/>
</dbReference>
<dbReference type="Gene3D" id="3.90.79.10">
    <property type="entry name" value="Nucleoside Triphosphate Pyrophosphohydrolase"/>
    <property type="match status" value="1"/>
</dbReference>
<dbReference type="SUPFAM" id="SSF55811">
    <property type="entry name" value="Nudix"/>
    <property type="match status" value="1"/>
</dbReference>
<proteinExistence type="inferred from homology"/>
<dbReference type="OrthoDB" id="9816040at2"/>
<dbReference type="GO" id="GO:0034353">
    <property type="term" value="F:mRNA 5'-diphosphatase activity"/>
    <property type="evidence" value="ECO:0007669"/>
    <property type="project" value="TreeGrafter"/>
</dbReference>
<dbReference type="EMBL" id="CP014143">
    <property type="protein sequence ID" value="AOS95952.1"/>
    <property type="molecule type" value="Genomic_DNA"/>
</dbReference>
<dbReference type="PROSITE" id="PS51462">
    <property type="entry name" value="NUDIX"/>
    <property type="match status" value="1"/>
</dbReference>
<comment type="cofactor">
    <cofactor evidence="1">
        <name>Mn(2+)</name>
        <dbReference type="ChEBI" id="CHEBI:29035"/>
    </cofactor>
</comment>
<evidence type="ECO:0000256" key="2">
    <source>
        <dbReference type="ARBA" id="ARBA00001946"/>
    </source>
</evidence>
<evidence type="ECO:0000313" key="8">
    <source>
        <dbReference type="Proteomes" id="UP000095672"/>
    </source>
</evidence>
<dbReference type="EC" id="3.6.1.-" evidence="4"/>
<keyword evidence="8" id="KW-1185">Reference proteome</keyword>
<evidence type="ECO:0000313" key="7">
    <source>
        <dbReference type="EMBL" id="AOS95952.1"/>
    </source>
</evidence>
<dbReference type="InterPro" id="IPR022927">
    <property type="entry name" value="RppH"/>
</dbReference>
<dbReference type="GO" id="GO:0006402">
    <property type="term" value="P:mRNA catabolic process"/>
    <property type="evidence" value="ECO:0007669"/>
    <property type="project" value="TreeGrafter"/>
</dbReference>
<feature type="short sequence motif" description="Nudix box" evidence="4">
    <location>
        <begin position="97"/>
        <end position="118"/>
    </location>
</feature>
<dbReference type="InterPro" id="IPR000086">
    <property type="entry name" value="NUDIX_hydrolase_dom"/>
</dbReference>
<dbReference type="InterPro" id="IPR020476">
    <property type="entry name" value="Nudix_hydrolase"/>
</dbReference>
<dbReference type="InterPro" id="IPR015797">
    <property type="entry name" value="NUDIX_hydrolase-like_dom_sf"/>
</dbReference>
<dbReference type="GO" id="GO:0005737">
    <property type="term" value="C:cytoplasm"/>
    <property type="evidence" value="ECO:0007669"/>
    <property type="project" value="TreeGrafter"/>
</dbReference>
<dbReference type="FunFam" id="3.90.79.10:FF:000001">
    <property type="entry name" value="RNA pyrophosphohydrolase"/>
    <property type="match status" value="1"/>
</dbReference>
<dbReference type="CDD" id="cd03671">
    <property type="entry name" value="NUDIX_Ap4A_hydrolase_plant_like"/>
    <property type="match status" value="1"/>
</dbReference>
<feature type="compositionally biased region" description="Basic residues" evidence="5">
    <location>
        <begin position="26"/>
        <end position="36"/>
    </location>
</feature>
<dbReference type="Proteomes" id="UP000095672">
    <property type="component" value="Chromosome"/>
</dbReference>
<comment type="similarity">
    <text evidence="4">Belongs to the Nudix hydrolase family. RppH subfamily.</text>
</comment>
<dbReference type="NCBIfam" id="NF001937">
    <property type="entry name" value="PRK00714.1-4"/>
    <property type="match status" value="1"/>
</dbReference>
<gene>
    <name evidence="4 7" type="primary">rppH</name>
    <name evidence="4" type="synonym">nudH</name>
    <name evidence="7" type="ORF">AUP74_00481</name>
</gene>
<dbReference type="NCBIfam" id="NF001938">
    <property type="entry name" value="PRK00714.1-5"/>
    <property type="match status" value="1"/>
</dbReference>
<keyword evidence="3 4" id="KW-0378">Hydrolase</keyword>
<evidence type="ECO:0000256" key="5">
    <source>
        <dbReference type="SAM" id="MobiDB-lite"/>
    </source>
</evidence>
<dbReference type="STRING" id="1769779.AUP74_00481"/>
<dbReference type="AlphaFoldDB" id="A0A1C9W483"/>
<protein>
    <recommendedName>
        <fullName evidence="4">RNA pyrophosphohydrolase</fullName>
        <ecNumber evidence="4">3.6.1.-</ecNumber>
    </recommendedName>
    <alternativeName>
        <fullName evidence="4">(Di)nucleoside polyphosphate hydrolase</fullName>
    </alternativeName>
</protein>
<evidence type="ECO:0000256" key="3">
    <source>
        <dbReference type="ARBA" id="ARBA00022801"/>
    </source>
</evidence>
<comment type="function">
    <text evidence="4">Accelerates the degradation of transcripts by removing pyrophosphate from the 5'-end of triphosphorylated RNA, leading to a more labile monophosphorylated state that can stimulate subsequent ribonuclease cleavage.</text>
</comment>
<dbReference type="KEGG" id="micc:AUP74_00481"/>
<evidence type="ECO:0000256" key="1">
    <source>
        <dbReference type="ARBA" id="ARBA00001936"/>
    </source>
</evidence>
<dbReference type="PATRIC" id="fig|1769779.3.peg.482"/>
<feature type="domain" description="Nudix hydrolase" evidence="6">
    <location>
        <begin position="64"/>
        <end position="208"/>
    </location>
</feature>
<evidence type="ECO:0000256" key="4">
    <source>
        <dbReference type="HAMAP-Rule" id="MF_00298"/>
    </source>
</evidence>
<dbReference type="HAMAP" id="MF_00298">
    <property type="entry name" value="Nudix_RppH"/>
    <property type="match status" value="1"/>
</dbReference>
<name>A0A1C9W483_9GAMM</name>